<evidence type="ECO:0000256" key="5">
    <source>
        <dbReference type="ARBA" id="ARBA00022857"/>
    </source>
</evidence>
<dbReference type="Gene3D" id="3.40.605.10">
    <property type="entry name" value="Aldehyde Dehydrogenase, Chain A, domain 1"/>
    <property type="match status" value="1"/>
</dbReference>
<reference evidence="9" key="1">
    <citation type="submission" date="2018-06" db="EMBL/GenBank/DDBJ databases">
        <authorList>
            <person name="Zhirakovskaya E."/>
        </authorList>
    </citation>
    <scope>NUCLEOTIDE SEQUENCE</scope>
</reference>
<dbReference type="PANTHER" id="PTHR11063:SF8">
    <property type="entry name" value="DELTA-1-PYRROLINE-5-CARBOXYLATE SYNTHASE"/>
    <property type="match status" value="1"/>
</dbReference>
<name>A0A3B1E8N5_9ZZZZ</name>
<dbReference type="InterPro" id="IPR015590">
    <property type="entry name" value="Aldehyde_DH_dom"/>
</dbReference>
<comment type="pathway">
    <text evidence="1">Amino-acid biosynthesis; L-proline biosynthesis; L-glutamate 5-semialdehyde from L-glutamate: step 2/2.</text>
</comment>
<dbReference type="InterPro" id="IPR016163">
    <property type="entry name" value="Ald_DH_C"/>
</dbReference>
<dbReference type="InterPro" id="IPR016161">
    <property type="entry name" value="Ald_DH/histidinol_DH"/>
</dbReference>
<keyword evidence="6 9" id="KW-0560">Oxidoreductase</keyword>
<evidence type="ECO:0000256" key="3">
    <source>
        <dbReference type="ARBA" id="ARBA00022605"/>
    </source>
</evidence>
<keyword evidence="3" id="KW-0028">Amino-acid biosynthesis</keyword>
<evidence type="ECO:0000256" key="6">
    <source>
        <dbReference type="ARBA" id="ARBA00023002"/>
    </source>
</evidence>
<evidence type="ECO:0000256" key="4">
    <source>
        <dbReference type="ARBA" id="ARBA00022650"/>
    </source>
</evidence>
<dbReference type="SUPFAM" id="SSF53720">
    <property type="entry name" value="ALDH-like"/>
    <property type="match status" value="1"/>
</dbReference>
<evidence type="ECO:0000256" key="1">
    <source>
        <dbReference type="ARBA" id="ARBA00004985"/>
    </source>
</evidence>
<proteinExistence type="predicted"/>
<feature type="domain" description="Aldehyde dehydrogenase" evidence="8">
    <location>
        <begin position="5"/>
        <end position="286"/>
    </location>
</feature>
<dbReference type="NCBIfam" id="NF001221">
    <property type="entry name" value="PRK00197.1"/>
    <property type="match status" value="1"/>
</dbReference>
<dbReference type="AlphaFoldDB" id="A0A3B1E8N5"/>
<dbReference type="EC" id="1.2.1.41" evidence="2"/>
<dbReference type="UniPathway" id="UPA00098">
    <property type="reaction ID" value="UER00360"/>
</dbReference>
<feature type="non-terminal residue" evidence="9">
    <location>
        <position position="288"/>
    </location>
</feature>
<evidence type="ECO:0000256" key="2">
    <source>
        <dbReference type="ARBA" id="ARBA00013002"/>
    </source>
</evidence>
<organism evidence="9">
    <name type="scientific">hydrothermal vent metagenome</name>
    <dbReference type="NCBI Taxonomy" id="652676"/>
    <lineage>
        <taxon>unclassified sequences</taxon>
        <taxon>metagenomes</taxon>
        <taxon>ecological metagenomes</taxon>
    </lineage>
</organism>
<dbReference type="CDD" id="cd07079">
    <property type="entry name" value="ALDH_F18-19_ProA-GPR"/>
    <property type="match status" value="1"/>
</dbReference>
<dbReference type="GO" id="GO:0004350">
    <property type="term" value="F:glutamate-5-semialdehyde dehydrogenase activity"/>
    <property type="evidence" value="ECO:0007669"/>
    <property type="project" value="UniProtKB-EC"/>
</dbReference>
<gene>
    <name evidence="9" type="ORF">MNBD_PLANCTO02-2310</name>
</gene>
<evidence type="ECO:0000256" key="7">
    <source>
        <dbReference type="ARBA" id="ARBA00049024"/>
    </source>
</evidence>
<evidence type="ECO:0000259" key="8">
    <source>
        <dbReference type="Pfam" id="PF00171"/>
    </source>
</evidence>
<comment type="catalytic activity">
    <reaction evidence="7">
        <text>L-glutamate 5-semialdehyde + phosphate + NADP(+) = L-glutamyl 5-phosphate + NADPH + H(+)</text>
        <dbReference type="Rhea" id="RHEA:19541"/>
        <dbReference type="ChEBI" id="CHEBI:15378"/>
        <dbReference type="ChEBI" id="CHEBI:43474"/>
        <dbReference type="ChEBI" id="CHEBI:57783"/>
        <dbReference type="ChEBI" id="CHEBI:58066"/>
        <dbReference type="ChEBI" id="CHEBI:58274"/>
        <dbReference type="ChEBI" id="CHEBI:58349"/>
        <dbReference type="EC" id="1.2.1.41"/>
    </reaction>
</comment>
<dbReference type="EMBL" id="UOGL01000581">
    <property type="protein sequence ID" value="VAX41707.1"/>
    <property type="molecule type" value="Genomic_DNA"/>
</dbReference>
<dbReference type="GO" id="GO:0055129">
    <property type="term" value="P:L-proline biosynthetic process"/>
    <property type="evidence" value="ECO:0007669"/>
    <property type="project" value="UniProtKB-UniPathway"/>
</dbReference>
<dbReference type="Gene3D" id="3.40.309.10">
    <property type="entry name" value="Aldehyde Dehydrogenase, Chain A, domain 2"/>
    <property type="match status" value="1"/>
</dbReference>
<keyword evidence="4" id="KW-0641">Proline biosynthesis</keyword>
<dbReference type="InterPro" id="IPR016162">
    <property type="entry name" value="Ald_DH_N"/>
</dbReference>
<protein>
    <recommendedName>
        <fullName evidence="2">glutamate-5-semialdehyde dehydrogenase</fullName>
        <ecNumber evidence="2">1.2.1.41</ecNumber>
    </recommendedName>
</protein>
<sequence length="288" mass="31700">MSDLQHQVQKIAKKAKEASSQLVLITGEQKSAWLKLSAERLRSEIPLLKKANEQDLKKGAELKLTEASIDRLRLTDARIEGMAAGLEEIIMLPNPIGRVMDSSIRPNGLQILKTRVPLGVVFFIYESRPNVTVDAAALCVKSGNAVILRGGKEAIHSNRALHQLLSESLEIIGLPRDAVQLVQTTDRDAVGYFLKEHSLIDVTIPRGGRSLIERVSKEATMPVIKHFDGICHVYVDQKANLEMAEEIVVNSKCQRPGVCNALETLLVHADIADLFLSQLSETMTDLGV</sequence>
<dbReference type="PANTHER" id="PTHR11063">
    <property type="entry name" value="GLUTAMATE SEMIALDEHYDE DEHYDROGENASE"/>
    <property type="match status" value="1"/>
</dbReference>
<dbReference type="Pfam" id="PF00171">
    <property type="entry name" value="Aldedh"/>
    <property type="match status" value="1"/>
</dbReference>
<keyword evidence="5" id="KW-0521">NADP</keyword>
<evidence type="ECO:0000313" key="9">
    <source>
        <dbReference type="EMBL" id="VAX41707.1"/>
    </source>
</evidence>
<accession>A0A3B1E8N5</accession>
<dbReference type="InterPro" id="IPR000965">
    <property type="entry name" value="GPR_dom"/>
</dbReference>